<dbReference type="RefSeq" id="WP_310588536.1">
    <property type="nucleotide sequence ID" value="NZ_JAASQJ010000002.1"/>
</dbReference>
<dbReference type="InterPro" id="IPR035909">
    <property type="entry name" value="CheB_C"/>
</dbReference>
<dbReference type="Pfam" id="PF01339">
    <property type="entry name" value="CheB_methylest"/>
    <property type="match status" value="1"/>
</dbReference>
<evidence type="ECO:0000313" key="6">
    <source>
        <dbReference type="EMBL" id="NIJ52960.1"/>
    </source>
</evidence>
<evidence type="ECO:0000256" key="3">
    <source>
        <dbReference type="ARBA" id="ARBA00048267"/>
    </source>
</evidence>
<comment type="caution">
    <text evidence="6">The sequence shown here is derived from an EMBL/GenBank/DDBJ whole genome shotgun (WGS) entry which is preliminary data.</text>
</comment>
<feature type="domain" description="CheB-type methylesterase" evidence="5">
    <location>
        <begin position="1"/>
        <end position="93"/>
    </location>
</feature>
<evidence type="ECO:0000256" key="2">
    <source>
        <dbReference type="ARBA" id="ARBA00039140"/>
    </source>
</evidence>
<dbReference type="PANTHER" id="PTHR42872:SF6">
    <property type="entry name" value="PROTEIN-GLUTAMATE METHYLESTERASE_PROTEIN-GLUTAMINE GLUTAMINASE"/>
    <property type="match status" value="1"/>
</dbReference>
<evidence type="ECO:0000313" key="7">
    <source>
        <dbReference type="Proteomes" id="UP001179181"/>
    </source>
</evidence>
<organism evidence="6 7">
    <name type="scientific">Dyadobacter arcticus</name>
    <dbReference type="NCBI Taxonomy" id="1078754"/>
    <lineage>
        <taxon>Bacteria</taxon>
        <taxon>Pseudomonadati</taxon>
        <taxon>Bacteroidota</taxon>
        <taxon>Cytophagia</taxon>
        <taxon>Cytophagales</taxon>
        <taxon>Spirosomataceae</taxon>
        <taxon>Dyadobacter</taxon>
    </lineage>
</organism>
<protein>
    <recommendedName>
        <fullName evidence="2">protein-glutamate methylesterase</fullName>
        <ecNumber evidence="2">3.1.1.61</ecNumber>
    </recommendedName>
</protein>
<dbReference type="Gene3D" id="3.40.50.180">
    <property type="entry name" value="Methylesterase CheB, C-terminal domain"/>
    <property type="match status" value="1"/>
</dbReference>
<dbReference type="Proteomes" id="UP001179181">
    <property type="component" value="Unassembled WGS sequence"/>
</dbReference>
<comment type="catalytic activity">
    <reaction evidence="3">
        <text>[protein]-L-glutamate 5-O-methyl ester + H2O = L-glutamyl-[protein] + methanol + H(+)</text>
        <dbReference type="Rhea" id="RHEA:23236"/>
        <dbReference type="Rhea" id="RHEA-COMP:10208"/>
        <dbReference type="Rhea" id="RHEA-COMP:10311"/>
        <dbReference type="ChEBI" id="CHEBI:15377"/>
        <dbReference type="ChEBI" id="CHEBI:15378"/>
        <dbReference type="ChEBI" id="CHEBI:17790"/>
        <dbReference type="ChEBI" id="CHEBI:29973"/>
        <dbReference type="ChEBI" id="CHEBI:82795"/>
        <dbReference type="EC" id="3.1.1.61"/>
    </reaction>
</comment>
<dbReference type="PROSITE" id="PS50122">
    <property type="entry name" value="CHEB"/>
    <property type="match status" value="1"/>
</dbReference>
<dbReference type="EMBL" id="JAASQJ010000002">
    <property type="protein sequence ID" value="NIJ52960.1"/>
    <property type="molecule type" value="Genomic_DNA"/>
</dbReference>
<reference evidence="6 7" key="1">
    <citation type="submission" date="2020-03" db="EMBL/GenBank/DDBJ databases">
        <title>Genomic Encyclopedia of Type Strains, Phase IV (KMG-IV): sequencing the most valuable type-strain genomes for metagenomic binning, comparative biology and taxonomic classification.</title>
        <authorList>
            <person name="Goeker M."/>
        </authorList>
    </citation>
    <scope>NUCLEOTIDE SEQUENCE [LARGE SCALE GENOMIC DNA]</scope>
    <source>
        <strain evidence="6 7">DSM 102865</strain>
    </source>
</reference>
<keyword evidence="1" id="KW-0378">Hydrolase</keyword>
<gene>
    <name evidence="6" type="ORF">FHS68_002130</name>
</gene>
<comment type="caution">
    <text evidence="4">Lacks conserved residue(s) required for the propagation of feature annotation.</text>
</comment>
<dbReference type="EC" id="3.1.1.61" evidence="2"/>
<evidence type="ECO:0000259" key="5">
    <source>
        <dbReference type="PROSITE" id="PS50122"/>
    </source>
</evidence>
<evidence type="ECO:0000256" key="4">
    <source>
        <dbReference type="PROSITE-ProRule" id="PRU00050"/>
    </source>
</evidence>
<sequence length="99" mass="10899">MVKRGPKENRFRPSIDALMRSARVIGVVLTGFLNDGTSGLWSIKRFGGVTIIQNPQDALYPDMPRNVLEYVDVDHNLPLADIGALLNKLIDQPVVDSPA</sequence>
<accession>A0ABX0UMS0</accession>
<name>A0ABX0UMS0_9BACT</name>
<dbReference type="InterPro" id="IPR000673">
    <property type="entry name" value="Sig_transdc_resp-reg_Me-estase"/>
</dbReference>
<dbReference type="SUPFAM" id="SSF52738">
    <property type="entry name" value="Methylesterase CheB, C-terminal domain"/>
    <property type="match status" value="1"/>
</dbReference>
<proteinExistence type="predicted"/>
<evidence type="ECO:0000256" key="1">
    <source>
        <dbReference type="ARBA" id="ARBA00022801"/>
    </source>
</evidence>
<dbReference type="PANTHER" id="PTHR42872">
    <property type="entry name" value="PROTEIN-GLUTAMATE METHYLESTERASE/PROTEIN-GLUTAMINE GLUTAMINASE"/>
    <property type="match status" value="1"/>
</dbReference>
<keyword evidence="7" id="KW-1185">Reference proteome</keyword>